<keyword evidence="7" id="KW-0460">Magnesium</keyword>
<dbReference type="EC" id="6.3.2.13" evidence="7"/>
<keyword evidence="13" id="KW-1185">Reference proteome</keyword>
<comment type="similarity">
    <text evidence="1 7">Belongs to the MurCDEF family. MurE subfamily.</text>
</comment>
<feature type="binding site" evidence="7">
    <location>
        <begin position="154"/>
        <end position="155"/>
    </location>
    <ligand>
        <name>UDP-N-acetyl-alpha-D-muramoyl-L-alanyl-D-glutamate</name>
        <dbReference type="ChEBI" id="CHEBI:83900"/>
    </ligand>
</feature>
<comment type="catalytic activity">
    <reaction evidence="7">
        <text>UDP-N-acetyl-alpha-D-muramoyl-L-alanyl-D-glutamate + meso-2,6-diaminopimelate + ATP = UDP-N-acetyl-alpha-D-muramoyl-L-alanyl-gamma-D-glutamyl-meso-2,6-diaminopimelate + ADP + phosphate + H(+)</text>
        <dbReference type="Rhea" id="RHEA:23676"/>
        <dbReference type="ChEBI" id="CHEBI:15378"/>
        <dbReference type="ChEBI" id="CHEBI:30616"/>
        <dbReference type="ChEBI" id="CHEBI:43474"/>
        <dbReference type="ChEBI" id="CHEBI:57791"/>
        <dbReference type="ChEBI" id="CHEBI:83900"/>
        <dbReference type="ChEBI" id="CHEBI:83905"/>
        <dbReference type="ChEBI" id="CHEBI:456216"/>
        <dbReference type="EC" id="6.3.2.13"/>
    </reaction>
</comment>
<dbReference type="PANTHER" id="PTHR23135">
    <property type="entry name" value="MUR LIGASE FAMILY MEMBER"/>
    <property type="match status" value="1"/>
</dbReference>
<dbReference type="Pfam" id="PF01225">
    <property type="entry name" value="Mur_ligase"/>
    <property type="match status" value="1"/>
</dbReference>
<keyword evidence="7" id="KW-0067">ATP-binding</keyword>
<evidence type="ECO:0000259" key="9">
    <source>
        <dbReference type="Pfam" id="PF01225"/>
    </source>
</evidence>
<feature type="binding site" evidence="7">
    <location>
        <begin position="412"/>
        <end position="415"/>
    </location>
    <ligand>
        <name>meso-2,6-diaminopimelate</name>
        <dbReference type="ChEBI" id="CHEBI:57791"/>
    </ligand>
</feature>
<keyword evidence="5 7" id="KW-0131">Cell cycle</keyword>
<feature type="binding site" evidence="7">
    <location>
        <position position="181"/>
    </location>
    <ligand>
        <name>UDP-N-acetyl-alpha-D-muramoyl-L-alanyl-D-glutamate</name>
        <dbReference type="ChEBI" id="CHEBI:83900"/>
    </ligand>
</feature>
<dbReference type="SUPFAM" id="SSF63418">
    <property type="entry name" value="MurE/MurF N-terminal domain"/>
    <property type="match status" value="1"/>
</dbReference>
<comment type="cofactor">
    <cofactor evidence="7">
        <name>Mg(2+)</name>
        <dbReference type="ChEBI" id="CHEBI:18420"/>
    </cofactor>
</comment>
<proteinExistence type="inferred from homology"/>
<keyword evidence="7 12" id="KW-0436">Ligase</keyword>
<keyword evidence="7" id="KW-0963">Cytoplasm</keyword>
<dbReference type="NCBIfam" id="NF001126">
    <property type="entry name" value="PRK00139.1-4"/>
    <property type="match status" value="1"/>
</dbReference>
<dbReference type="InterPro" id="IPR000713">
    <property type="entry name" value="Mur_ligase_N"/>
</dbReference>
<dbReference type="Gene3D" id="3.40.1190.10">
    <property type="entry name" value="Mur-like, catalytic domain"/>
    <property type="match status" value="1"/>
</dbReference>
<dbReference type="InterPro" id="IPR013221">
    <property type="entry name" value="Mur_ligase_cen"/>
</dbReference>
<evidence type="ECO:0000256" key="4">
    <source>
        <dbReference type="ARBA" id="ARBA00022984"/>
    </source>
</evidence>
<feature type="binding site" evidence="7">
    <location>
        <position position="388"/>
    </location>
    <ligand>
        <name>meso-2,6-diaminopimelate</name>
        <dbReference type="ChEBI" id="CHEBI:57791"/>
    </ligand>
</feature>
<dbReference type="InterPro" id="IPR005761">
    <property type="entry name" value="UDP-N-AcMur-Glu-dNH2Pim_ligase"/>
</dbReference>
<dbReference type="RefSeq" id="WP_386820127.1">
    <property type="nucleotide sequence ID" value="NZ_JBHUIT010000016.1"/>
</dbReference>
<comment type="pathway">
    <text evidence="7 8">Cell wall biogenesis; peptidoglycan biosynthesis.</text>
</comment>
<dbReference type="SUPFAM" id="SSF53623">
    <property type="entry name" value="MurD-like peptide ligases, catalytic domain"/>
    <property type="match status" value="1"/>
</dbReference>
<keyword evidence="7" id="KW-0547">Nucleotide-binding</keyword>
<dbReference type="Pfam" id="PF02875">
    <property type="entry name" value="Mur_ligase_C"/>
    <property type="match status" value="1"/>
</dbReference>
<dbReference type="InterPro" id="IPR004101">
    <property type="entry name" value="Mur_ligase_C"/>
</dbReference>
<evidence type="ECO:0000259" key="11">
    <source>
        <dbReference type="Pfam" id="PF08245"/>
    </source>
</evidence>
<evidence type="ECO:0000256" key="3">
    <source>
        <dbReference type="ARBA" id="ARBA00022960"/>
    </source>
</evidence>
<feature type="short sequence motif" description="Meso-diaminopimelate recognition motif" evidence="7">
    <location>
        <begin position="412"/>
        <end position="415"/>
    </location>
</feature>
<keyword evidence="4 7" id="KW-0573">Peptidoglycan synthesis</keyword>
<dbReference type="InterPro" id="IPR036565">
    <property type="entry name" value="Mur-like_cat_sf"/>
</dbReference>
<keyword evidence="6 7" id="KW-0961">Cell wall biogenesis/degradation</keyword>
<comment type="function">
    <text evidence="7">Catalyzes the addition of meso-diaminopimelic acid to the nucleotide precursor UDP-N-acetylmuramoyl-L-alanyl-D-glutamate (UMAG) in the biosynthesis of bacterial cell-wall peptidoglycan.</text>
</comment>
<organism evidence="12 13">
    <name type="scientific">Luteolibacter algae</name>
    <dbReference type="NCBI Taxonomy" id="454151"/>
    <lineage>
        <taxon>Bacteria</taxon>
        <taxon>Pseudomonadati</taxon>
        <taxon>Verrucomicrobiota</taxon>
        <taxon>Verrucomicrobiia</taxon>
        <taxon>Verrucomicrobiales</taxon>
        <taxon>Verrucomicrobiaceae</taxon>
        <taxon>Luteolibacter</taxon>
    </lineage>
</organism>
<evidence type="ECO:0000256" key="1">
    <source>
        <dbReference type="ARBA" id="ARBA00005898"/>
    </source>
</evidence>
<sequence>MLLRTLISDLDKITTSGNQDVEISALTADSRAVTEGMLFAAIRGTSLDGHRFIDEVISKGATAILAEIGPPTDLPDTVAWLHVPDSRSAIAKIAAAFYEEPAGNLKLAGVTGTNGKTTIAFLIHHIMQTEWHRAGLLSTVLVDDGEERSPAKHTTPGSIELHKILATFRDNACRGGVMEVSSHGIDQKRVHSVAFDAAIFTNLTQDHLDYHVTIERYMAAKASWFHDLAANKQGKKPTAVINTDDARGNDLAKSLDGKMPVIRYGFNVNCDFRAGNFQQKRDGMSFELSARGKTFLVRSPLIGRFNAYNLLAAIAGAAACGIKPRQSIAALADSPQVPGRMQNVGNAGGATVFVDYAHTPDALENACRTLRELDPRRLITVFGCGGDRDKAKRPLMAAAAAQNSDALILTSDNPRSEDPNAIIADMVKGLPPRCNYLTIPDRAEAIDAAMANSRSGDIVLIAGKGHETYQEFSDHTIDFDDRKKADLALRKRALEIAEMRSNPENRF</sequence>
<evidence type="ECO:0000256" key="2">
    <source>
        <dbReference type="ARBA" id="ARBA00022618"/>
    </source>
</evidence>
<reference evidence="13" key="1">
    <citation type="journal article" date="2019" name="Int. J. Syst. Evol. Microbiol.">
        <title>The Global Catalogue of Microorganisms (GCM) 10K type strain sequencing project: providing services to taxonomists for standard genome sequencing and annotation.</title>
        <authorList>
            <consortium name="The Broad Institute Genomics Platform"/>
            <consortium name="The Broad Institute Genome Sequencing Center for Infectious Disease"/>
            <person name="Wu L."/>
            <person name="Ma J."/>
        </authorList>
    </citation>
    <scope>NUCLEOTIDE SEQUENCE [LARGE SCALE GENOMIC DNA]</scope>
    <source>
        <strain evidence="13">CGMCC 4.7106</strain>
    </source>
</reference>
<evidence type="ECO:0000259" key="10">
    <source>
        <dbReference type="Pfam" id="PF02875"/>
    </source>
</evidence>
<evidence type="ECO:0000256" key="5">
    <source>
        <dbReference type="ARBA" id="ARBA00023306"/>
    </source>
</evidence>
<accession>A0ABW5D7W4</accession>
<dbReference type="EMBL" id="JBHUIT010000016">
    <property type="protein sequence ID" value="MFD2256841.1"/>
    <property type="molecule type" value="Genomic_DNA"/>
</dbReference>
<dbReference type="InterPro" id="IPR035911">
    <property type="entry name" value="MurE/MurF_N"/>
</dbReference>
<comment type="subcellular location">
    <subcellularLocation>
        <location evidence="7 8">Cytoplasm</location>
    </subcellularLocation>
</comment>
<evidence type="ECO:0000313" key="13">
    <source>
        <dbReference type="Proteomes" id="UP001597375"/>
    </source>
</evidence>
<dbReference type="Gene3D" id="3.90.190.20">
    <property type="entry name" value="Mur ligase, C-terminal domain"/>
    <property type="match status" value="1"/>
</dbReference>
<dbReference type="NCBIfam" id="NF001124">
    <property type="entry name" value="PRK00139.1-2"/>
    <property type="match status" value="1"/>
</dbReference>
<dbReference type="NCBIfam" id="TIGR01085">
    <property type="entry name" value="murE"/>
    <property type="match status" value="1"/>
</dbReference>
<gene>
    <name evidence="7" type="primary">murE</name>
    <name evidence="12" type="ORF">ACFSSA_09150</name>
</gene>
<feature type="domain" description="Mur ligase N-terminal catalytic" evidence="9">
    <location>
        <begin position="22"/>
        <end position="98"/>
    </location>
</feature>
<keyword evidence="2 7" id="KW-0132">Cell division</keyword>
<comment type="caution">
    <text evidence="7">Lacks conserved residue(s) required for the propagation of feature annotation.</text>
</comment>
<feature type="binding site" evidence="7">
    <location>
        <position position="463"/>
    </location>
    <ligand>
        <name>meso-2,6-diaminopimelate</name>
        <dbReference type="ChEBI" id="CHEBI:57791"/>
    </ligand>
</feature>
<dbReference type="Pfam" id="PF08245">
    <property type="entry name" value="Mur_ligase_M"/>
    <property type="match status" value="1"/>
</dbReference>
<dbReference type="Proteomes" id="UP001597375">
    <property type="component" value="Unassembled WGS sequence"/>
</dbReference>
<evidence type="ECO:0000256" key="7">
    <source>
        <dbReference type="HAMAP-Rule" id="MF_00208"/>
    </source>
</evidence>
<dbReference type="HAMAP" id="MF_00208">
    <property type="entry name" value="MurE"/>
    <property type="match status" value="1"/>
</dbReference>
<feature type="binding site" evidence="7">
    <location>
        <position position="187"/>
    </location>
    <ligand>
        <name>UDP-N-acetyl-alpha-D-muramoyl-L-alanyl-D-glutamate</name>
        <dbReference type="ChEBI" id="CHEBI:83900"/>
    </ligand>
</feature>
<feature type="modified residue" description="N6-carboxylysine" evidence="7">
    <location>
        <position position="221"/>
    </location>
</feature>
<evidence type="ECO:0000313" key="12">
    <source>
        <dbReference type="EMBL" id="MFD2256841.1"/>
    </source>
</evidence>
<name>A0ABW5D7W4_9BACT</name>
<comment type="PTM">
    <text evidence="7">Carboxylation is probably crucial for Mg(2+) binding and, consequently, for the gamma-phosphate positioning of ATP.</text>
</comment>
<feature type="binding site" evidence="7">
    <location>
        <position position="30"/>
    </location>
    <ligand>
        <name>UDP-N-acetyl-alpha-D-muramoyl-L-alanyl-D-glutamate</name>
        <dbReference type="ChEBI" id="CHEBI:83900"/>
    </ligand>
</feature>
<feature type="binding site" evidence="7">
    <location>
        <position position="189"/>
    </location>
    <ligand>
        <name>UDP-N-acetyl-alpha-D-muramoyl-L-alanyl-D-glutamate</name>
        <dbReference type="ChEBI" id="CHEBI:83900"/>
    </ligand>
</feature>
<comment type="caution">
    <text evidence="12">The sequence shown here is derived from an EMBL/GenBank/DDBJ whole genome shotgun (WGS) entry which is preliminary data.</text>
</comment>
<feature type="domain" description="Mur ligase central" evidence="11">
    <location>
        <begin position="110"/>
        <end position="315"/>
    </location>
</feature>
<evidence type="ECO:0000256" key="8">
    <source>
        <dbReference type="RuleBase" id="RU004135"/>
    </source>
</evidence>
<dbReference type="InterPro" id="IPR036615">
    <property type="entry name" value="Mur_ligase_C_dom_sf"/>
</dbReference>
<feature type="binding site" evidence="7">
    <location>
        <begin position="112"/>
        <end position="118"/>
    </location>
    <ligand>
        <name>ATP</name>
        <dbReference type="ChEBI" id="CHEBI:30616"/>
    </ligand>
</feature>
<feature type="domain" description="Mur ligase C-terminal" evidence="10">
    <location>
        <begin position="339"/>
        <end position="465"/>
    </location>
</feature>
<dbReference type="GO" id="GO:0008765">
    <property type="term" value="F:UDP-N-acetylmuramoylalanyl-D-glutamate-2,6-diaminopimelate ligase activity"/>
    <property type="evidence" value="ECO:0007669"/>
    <property type="project" value="UniProtKB-EC"/>
</dbReference>
<evidence type="ECO:0000256" key="6">
    <source>
        <dbReference type="ARBA" id="ARBA00023316"/>
    </source>
</evidence>
<dbReference type="Gene3D" id="3.40.1390.10">
    <property type="entry name" value="MurE/MurF, N-terminal domain"/>
    <property type="match status" value="1"/>
</dbReference>
<keyword evidence="3 7" id="KW-0133">Cell shape</keyword>
<protein>
    <recommendedName>
        <fullName evidence="7">UDP-N-acetylmuramoyl-L-alanyl-D-glutamate--2,6-diaminopimelate ligase</fullName>
        <ecNumber evidence="7">6.3.2.13</ecNumber>
    </recommendedName>
    <alternativeName>
        <fullName evidence="7">Meso-A2pm-adding enzyme</fullName>
    </alternativeName>
    <alternativeName>
        <fullName evidence="7">Meso-diaminopimelate-adding enzyme</fullName>
    </alternativeName>
    <alternativeName>
        <fullName evidence="7">UDP-MurNAc-L-Ala-D-Glu:meso-diaminopimelate ligase</fullName>
    </alternativeName>
    <alternativeName>
        <fullName evidence="7">UDP-MurNAc-tripeptide synthetase</fullName>
    </alternativeName>
    <alternativeName>
        <fullName evidence="7">UDP-N-acetylmuramyl-tripeptide synthetase</fullName>
    </alternativeName>
</protein>
<feature type="binding site" evidence="7">
    <location>
        <position position="467"/>
    </location>
    <ligand>
        <name>meso-2,6-diaminopimelate</name>
        <dbReference type="ChEBI" id="CHEBI:57791"/>
    </ligand>
</feature>
<dbReference type="SUPFAM" id="SSF53244">
    <property type="entry name" value="MurD-like peptide ligases, peptide-binding domain"/>
    <property type="match status" value="1"/>
</dbReference>
<dbReference type="PANTHER" id="PTHR23135:SF4">
    <property type="entry name" value="UDP-N-ACETYLMURAMOYL-L-ALANYL-D-GLUTAMATE--2,6-DIAMINOPIMELATE LIGASE MURE HOMOLOG, CHLOROPLASTIC"/>
    <property type="match status" value="1"/>
</dbReference>